<organism evidence="2 3">
    <name type="scientific">Sphingobacterium oryzagri</name>
    <dbReference type="NCBI Taxonomy" id="3025669"/>
    <lineage>
        <taxon>Bacteria</taxon>
        <taxon>Pseudomonadati</taxon>
        <taxon>Bacteroidota</taxon>
        <taxon>Sphingobacteriia</taxon>
        <taxon>Sphingobacteriales</taxon>
        <taxon>Sphingobacteriaceae</taxon>
        <taxon>Sphingobacterium</taxon>
    </lineage>
</organism>
<dbReference type="InterPro" id="IPR011051">
    <property type="entry name" value="RmlC_Cupin_sf"/>
</dbReference>
<evidence type="ECO:0000313" key="3">
    <source>
        <dbReference type="Proteomes" id="UP001221558"/>
    </source>
</evidence>
<dbReference type="Pfam" id="PF05523">
    <property type="entry name" value="FdtA"/>
    <property type="match status" value="1"/>
</dbReference>
<name>A0ABY7WHK1_9SPHI</name>
<accession>A0ABY7WHK1</accession>
<dbReference type="RefSeq" id="WP_274267703.1">
    <property type="nucleotide sequence ID" value="NZ_CP117880.1"/>
</dbReference>
<dbReference type="Proteomes" id="UP001221558">
    <property type="component" value="Chromosome"/>
</dbReference>
<evidence type="ECO:0000259" key="1">
    <source>
        <dbReference type="Pfam" id="PF05523"/>
    </source>
</evidence>
<evidence type="ECO:0000313" key="2">
    <source>
        <dbReference type="EMBL" id="WDF68975.1"/>
    </source>
</evidence>
<dbReference type="SUPFAM" id="SSF51182">
    <property type="entry name" value="RmlC-like cupins"/>
    <property type="match status" value="1"/>
</dbReference>
<dbReference type="InterPro" id="IPR014710">
    <property type="entry name" value="RmlC-like_jellyroll"/>
</dbReference>
<gene>
    <name evidence="2" type="ORF">PQ465_01040</name>
</gene>
<dbReference type="EMBL" id="CP117880">
    <property type="protein sequence ID" value="WDF68975.1"/>
    <property type="molecule type" value="Genomic_DNA"/>
</dbReference>
<reference evidence="2 3" key="1">
    <citation type="submission" date="2023-02" db="EMBL/GenBank/DDBJ databases">
        <title>Genome sequence of Sphingobacterium sp. KACC 22765.</title>
        <authorList>
            <person name="Kim S."/>
            <person name="Heo J."/>
            <person name="Kwon S.-W."/>
        </authorList>
    </citation>
    <scope>NUCLEOTIDE SEQUENCE [LARGE SCALE GENOMIC DNA]</scope>
    <source>
        <strain evidence="2 3">KACC 22765</strain>
    </source>
</reference>
<dbReference type="Gene3D" id="2.60.120.10">
    <property type="entry name" value="Jelly Rolls"/>
    <property type="match status" value="1"/>
</dbReference>
<feature type="domain" description="Sugar 3,4-ketoisomerase QdtA cupin" evidence="1">
    <location>
        <begin position="11"/>
        <end position="119"/>
    </location>
</feature>
<keyword evidence="3" id="KW-1185">Reference proteome</keyword>
<proteinExistence type="predicted"/>
<dbReference type="InterPro" id="IPR008894">
    <property type="entry name" value="QdtA_cupin_dom"/>
</dbReference>
<sequence>MIETIQGGISKDDRGQIRFVNDFDMSEIKRFYTIKNADTESIRGWRAHKVERRWFYVLSGAFKIELVKIDDWHRPSVDLPIENRTIRAIDMQILAVAAGYGTTFQALENDSELLVFADYGIENAQFDNYTWPVDYFNKRNGNA</sequence>
<protein>
    <submittedName>
        <fullName evidence="2">WxcM-like domain-containing protein</fullName>
    </submittedName>
</protein>